<accession>A0A381Z0U7</accession>
<organism evidence="1">
    <name type="scientific">marine metagenome</name>
    <dbReference type="NCBI Taxonomy" id="408172"/>
    <lineage>
        <taxon>unclassified sequences</taxon>
        <taxon>metagenomes</taxon>
        <taxon>ecological metagenomes</taxon>
    </lineage>
</organism>
<name>A0A381Z0U7_9ZZZZ</name>
<protein>
    <submittedName>
        <fullName evidence="1">Uncharacterized protein</fullName>
    </submittedName>
</protein>
<sequence>MESFFGMREKKIPNAKLKGTIRQLLENRNRVFEKESEDF</sequence>
<reference evidence="1" key="1">
    <citation type="submission" date="2018-05" db="EMBL/GenBank/DDBJ databases">
        <authorList>
            <person name="Lanie J.A."/>
            <person name="Ng W.-L."/>
            <person name="Kazmierczak K.M."/>
            <person name="Andrzejewski T.M."/>
            <person name="Davidsen T.M."/>
            <person name="Wayne K.J."/>
            <person name="Tettelin H."/>
            <person name="Glass J.I."/>
            <person name="Rusch D."/>
            <person name="Podicherti R."/>
            <person name="Tsui H.-C.T."/>
            <person name="Winkler M.E."/>
        </authorList>
    </citation>
    <scope>NUCLEOTIDE SEQUENCE</scope>
</reference>
<evidence type="ECO:0000313" key="1">
    <source>
        <dbReference type="EMBL" id="SVA82443.1"/>
    </source>
</evidence>
<dbReference type="AlphaFoldDB" id="A0A381Z0U7"/>
<proteinExistence type="predicted"/>
<gene>
    <name evidence="1" type="ORF">METZ01_LOCUS135297</name>
</gene>
<dbReference type="EMBL" id="UINC01019471">
    <property type="protein sequence ID" value="SVA82443.1"/>
    <property type="molecule type" value="Genomic_DNA"/>
</dbReference>